<evidence type="ECO:0000256" key="5">
    <source>
        <dbReference type="SAM" id="MobiDB-lite"/>
    </source>
</evidence>
<keyword evidence="4 6" id="KW-0732">Signal</keyword>
<dbReference type="PANTHER" id="PTHR30532">
    <property type="entry name" value="IRON III DICITRATE-BINDING PERIPLASMIC PROTEIN"/>
    <property type="match status" value="1"/>
</dbReference>
<feature type="chain" id="PRO_5042529841" evidence="6">
    <location>
        <begin position="20"/>
        <end position="307"/>
    </location>
</feature>
<feature type="region of interest" description="Disordered" evidence="5">
    <location>
        <begin position="23"/>
        <end position="53"/>
    </location>
</feature>
<dbReference type="GO" id="GO:1901678">
    <property type="term" value="P:iron coordination entity transport"/>
    <property type="evidence" value="ECO:0007669"/>
    <property type="project" value="UniProtKB-ARBA"/>
</dbReference>
<feature type="compositionally biased region" description="Basic and acidic residues" evidence="5">
    <location>
        <begin position="23"/>
        <end position="35"/>
    </location>
</feature>
<feature type="signal peptide" evidence="6">
    <location>
        <begin position="1"/>
        <end position="19"/>
    </location>
</feature>
<dbReference type="Gene3D" id="3.40.50.1980">
    <property type="entry name" value="Nitrogenase molybdenum iron protein domain"/>
    <property type="match status" value="2"/>
</dbReference>
<dbReference type="RefSeq" id="WP_088592126.1">
    <property type="nucleotide sequence ID" value="NZ_CP022046.2"/>
</dbReference>
<dbReference type="Proteomes" id="UP000197058">
    <property type="component" value="Chromosome"/>
</dbReference>
<evidence type="ECO:0000256" key="2">
    <source>
        <dbReference type="ARBA" id="ARBA00008814"/>
    </source>
</evidence>
<evidence type="ECO:0000256" key="1">
    <source>
        <dbReference type="ARBA" id="ARBA00004196"/>
    </source>
</evidence>
<organism evidence="8 9">
    <name type="scientific">Mammaliicoccus sciuri</name>
    <name type="common">Staphylococcus sciuri</name>
    <dbReference type="NCBI Taxonomy" id="1296"/>
    <lineage>
        <taxon>Bacteria</taxon>
        <taxon>Bacillati</taxon>
        <taxon>Bacillota</taxon>
        <taxon>Bacilli</taxon>
        <taxon>Bacillales</taxon>
        <taxon>Staphylococcaceae</taxon>
        <taxon>Mammaliicoccus</taxon>
    </lineage>
</organism>
<accession>A0AAI8GSS6</accession>
<dbReference type="InterPro" id="IPR002491">
    <property type="entry name" value="ABC_transptr_periplasmic_BD"/>
</dbReference>
<dbReference type="PROSITE" id="PS51257">
    <property type="entry name" value="PROKAR_LIPOPROTEIN"/>
    <property type="match status" value="1"/>
</dbReference>
<feature type="domain" description="Fe/B12 periplasmic-binding" evidence="7">
    <location>
        <begin position="56"/>
        <end position="307"/>
    </location>
</feature>
<dbReference type="Pfam" id="PF01497">
    <property type="entry name" value="Peripla_BP_2"/>
    <property type="match status" value="1"/>
</dbReference>
<comment type="similarity">
    <text evidence="2">Belongs to the bacterial solute-binding protein 8 family.</text>
</comment>
<feature type="compositionally biased region" description="Basic and acidic residues" evidence="5">
    <location>
        <begin position="44"/>
        <end position="53"/>
    </location>
</feature>
<keyword evidence="3" id="KW-0813">Transport</keyword>
<dbReference type="EMBL" id="CP022046">
    <property type="protein sequence ID" value="ASE33126.1"/>
    <property type="molecule type" value="Genomic_DNA"/>
</dbReference>
<evidence type="ECO:0000256" key="4">
    <source>
        <dbReference type="ARBA" id="ARBA00022729"/>
    </source>
</evidence>
<evidence type="ECO:0000259" key="7">
    <source>
        <dbReference type="PROSITE" id="PS50983"/>
    </source>
</evidence>
<protein>
    <submittedName>
        <fullName evidence="8">Ferrichrome ABC transporter substrate-binding protein</fullName>
    </submittedName>
</protein>
<name>A0AAI8GSS6_MAMSC</name>
<dbReference type="GO" id="GO:0030288">
    <property type="term" value="C:outer membrane-bounded periplasmic space"/>
    <property type="evidence" value="ECO:0007669"/>
    <property type="project" value="TreeGrafter"/>
</dbReference>
<evidence type="ECO:0000256" key="6">
    <source>
        <dbReference type="SAM" id="SignalP"/>
    </source>
</evidence>
<evidence type="ECO:0000313" key="8">
    <source>
        <dbReference type="EMBL" id="ASE33126.1"/>
    </source>
</evidence>
<evidence type="ECO:0000256" key="3">
    <source>
        <dbReference type="ARBA" id="ARBA00022448"/>
    </source>
</evidence>
<proteinExistence type="inferred from homology"/>
<dbReference type="InterPro" id="IPR051313">
    <property type="entry name" value="Bact_iron-sidero_bind"/>
</dbReference>
<dbReference type="AlphaFoldDB" id="A0AAI8GSS6"/>
<evidence type="ECO:0000313" key="9">
    <source>
        <dbReference type="Proteomes" id="UP000197058"/>
    </source>
</evidence>
<comment type="subcellular location">
    <subcellularLocation>
        <location evidence="1">Cell envelope</location>
    </subcellularLocation>
</comment>
<sequence>MKKVLILVLTLILFVAACGNNNDNKDSSSKKDSSSDTKSFTMDNGKKVDVPKDPKRISVLHPTYVGALVKFKHTPVAVPEFINQNKVLKDVTKDAKKIDQTNVEQVAKTKPDLIITSAQDKNLNKLKKIAPTVTFDAMTSTYKDNTTKLAELVGEEDQAKEWIKEWDKKLKDDKKDLEPLIKGKTATVLQQTPKGLMAFSDELGRGTEILYSGWGLKQPKDLKKATEKTNAITITPEEFDKYLGDFVVIAANGNQKAPFEDTNVWANTEAKKNNHVVKFDVTETQYNDPISLEKQREIFSKAFKEMK</sequence>
<dbReference type="PANTHER" id="PTHR30532:SF26">
    <property type="entry name" value="IRON(3+)-HYDROXAMATE-BINDING PROTEIN FHUD"/>
    <property type="match status" value="1"/>
</dbReference>
<dbReference type="PROSITE" id="PS50983">
    <property type="entry name" value="FE_B12_PBP"/>
    <property type="match status" value="1"/>
</dbReference>
<reference evidence="9" key="1">
    <citation type="submission" date="2017-06" db="EMBL/GenBank/DDBJ databases">
        <title>FDA dAtabase for Regulatory Grade micrObial Sequences (FDA-ARGOS): Supporting development and validation of Infectious Disease Dx tests.</title>
        <authorList>
            <person name="Goldberg B."/>
            <person name="Campos J."/>
            <person name="Tallon L."/>
            <person name="Sadzewicz L."/>
            <person name="Sengamalay N."/>
            <person name="Ott S."/>
            <person name="Godinez A."/>
            <person name="Nagaraj S."/>
            <person name="Vavikolanu K."/>
            <person name="Nadendla S."/>
            <person name="George J."/>
            <person name="Geyer C."/>
            <person name="Sichtig H."/>
        </authorList>
    </citation>
    <scope>NUCLEOTIDE SEQUENCE [LARGE SCALE GENOMIC DNA]</scope>
    <source>
        <strain evidence="9">FDAARGOS_285</strain>
    </source>
</reference>
<dbReference type="SUPFAM" id="SSF53807">
    <property type="entry name" value="Helical backbone' metal receptor"/>
    <property type="match status" value="1"/>
</dbReference>
<dbReference type="KEGG" id="sscu:CEP64_00480"/>
<gene>
    <name evidence="8" type="ORF">CEP64_00480</name>
</gene>